<protein>
    <submittedName>
        <fullName evidence="2">Serine hydrolase</fullName>
    </submittedName>
</protein>
<comment type="caution">
    <text evidence="2">The sequence shown here is derived from an EMBL/GenBank/DDBJ whole genome shotgun (WGS) entry which is preliminary data.</text>
</comment>
<dbReference type="InterPro" id="IPR001466">
    <property type="entry name" value="Beta-lactam-related"/>
</dbReference>
<name>A0A4R4KHC9_9BACT</name>
<keyword evidence="2" id="KW-0378">Hydrolase</keyword>
<dbReference type="SUPFAM" id="SSF56601">
    <property type="entry name" value="beta-lactamase/transpeptidase-like"/>
    <property type="match status" value="1"/>
</dbReference>
<keyword evidence="3" id="KW-1185">Reference proteome</keyword>
<dbReference type="OrthoDB" id="9793489at2"/>
<dbReference type="PANTHER" id="PTHR46825:SF7">
    <property type="entry name" value="D-ALANYL-D-ALANINE CARBOXYPEPTIDASE"/>
    <property type="match status" value="1"/>
</dbReference>
<dbReference type="PANTHER" id="PTHR46825">
    <property type="entry name" value="D-ALANYL-D-ALANINE-CARBOXYPEPTIDASE/ENDOPEPTIDASE AMPH"/>
    <property type="match status" value="1"/>
</dbReference>
<evidence type="ECO:0000259" key="1">
    <source>
        <dbReference type="Pfam" id="PF00144"/>
    </source>
</evidence>
<dbReference type="PROSITE" id="PS51257">
    <property type="entry name" value="PROKAR_LIPOPROTEIN"/>
    <property type="match status" value="1"/>
</dbReference>
<organism evidence="2 3">
    <name type="scientific">Arundinibacter roseus</name>
    <dbReference type="NCBI Taxonomy" id="2070510"/>
    <lineage>
        <taxon>Bacteria</taxon>
        <taxon>Pseudomonadati</taxon>
        <taxon>Bacteroidota</taxon>
        <taxon>Cytophagia</taxon>
        <taxon>Cytophagales</taxon>
        <taxon>Spirosomataceae</taxon>
        <taxon>Arundinibacter</taxon>
    </lineage>
</organism>
<dbReference type="InterPro" id="IPR050491">
    <property type="entry name" value="AmpC-like"/>
</dbReference>
<accession>A0A4R4KHC9</accession>
<proteinExistence type="predicted"/>
<dbReference type="Pfam" id="PF00144">
    <property type="entry name" value="Beta-lactamase"/>
    <property type="match status" value="1"/>
</dbReference>
<dbReference type="InterPro" id="IPR012338">
    <property type="entry name" value="Beta-lactam/transpept-like"/>
</dbReference>
<evidence type="ECO:0000313" key="2">
    <source>
        <dbReference type="EMBL" id="TDB67487.1"/>
    </source>
</evidence>
<dbReference type="AlphaFoldDB" id="A0A4R4KHC9"/>
<feature type="domain" description="Beta-lactamase-related" evidence="1">
    <location>
        <begin position="43"/>
        <end position="329"/>
    </location>
</feature>
<sequence>MKHVFPYFIFLLTSACGTAQKLDTKAIDSLFTIYDQKELFFVNVLVKRADSVLFQRSAGFQNLESGVKNHSKTQFLIGSITKTYTAVLILQLVEEGKIRLDDPLSKFYPQLSNADRITISMMLRHRSGLFNYTNMPGFLQQVDKSITKEQFLETFKTLKTEFEPDTKYEYSNTNYLLLGLILETITGDTYENLLKNRILTKIGARNTFYGRPQDRKDFAKSYIFTGEKWLSTQPEWNIDWAAAAGGIATTSSDLALFYEGLFNGKLISEKSLTAMIDLKDGYGYGISSVPFGRRTFYGHGGGIESYVSFVGYNREDKTLFIQLVNGRKQFEPNDISIQILNAAYGYPLSYPDLSVRKVVKVEKEVLTSYEGTYTSANFPLEITVFVKDGNLFGQATGQSAFQLTPYSDTEFGFEAARIKMIFFEKVGQKAFHFSQGNAAFDFVRKP</sequence>
<dbReference type="RefSeq" id="WP_132115525.1">
    <property type="nucleotide sequence ID" value="NZ_SMJU01000003.1"/>
</dbReference>
<dbReference type="EMBL" id="SMJU01000003">
    <property type="protein sequence ID" value="TDB67487.1"/>
    <property type="molecule type" value="Genomic_DNA"/>
</dbReference>
<gene>
    <name evidence="2" type="ORF">EZE20_05940</name>
</gene>
<dbReference type="GO" id="GO:0016787">
    <property type="term" value="F:hydrolase activity"/>
    <property type="evidence" value="ECO:0007669"/>
    <property type="project" value="UniProtKB-KW"/>
</dbReference>
<evidence type="ECO:0000313" key="3">
    <source>
        <dbReference type="Proteomes" id="UP000295706"/>
    </source>
</evidence>
<dbReference type="Gene3D" id="3.40.710.10">
    <property type="entry name" value="DD-peptidase/beta-lactamase superfamily"/>
    <property type="match status" value="1"/>
</dbReference>
<reference evidence="2 3" key="1">
    <citation type="submission" date="2019-02" db="EMBL/GenBank/DDBJ databases">
        <title>Arundinibacter roseus gen. nov., sp. nov., a new member of the family Cytophagaceae.</title>
        <authorList>
            <person name="Szuroczki S."/>
            <person name="Khayer B."/>
            <person name="Sproer C."/>
            <person name="Toumi M."/>
            <person name="Szabo A."/>
            <person name="Felfoldi T."/>
            <person name="Schumann P."/>
            <person name="Toth E."/>
        </authorList>
    </citation>
    <scope>NUCLEOTIDE SEQUENCE [LARGE SCALE GENOMIC DNA]</scope>
    <source>
        <strain evidence="2 3">DMA-k-7a</strain>
    </source>
</reference>
<dbReference type="Proteomes" id="UP000295706">
    <property type="component" value="Unassembled WGS sequence"/>
</dbReference>